<feature type="domain" description="Sulfatase-modifying factor enzyme-like" evidence="2">
    <location>
        <begin position="48"/>
        <end position="352"/>
    </location>
</feature>
<feature type="region of interest" description="Disordered" evidence="1">
    <location>
        <begin position="223"/>
        <end position="259"/>
    </location>
</feature>
<dbReference type="InterPro" id="IPR042095">
    <property type="entry name" value="SUMF_sf"/>
</dbReference>
<dbReference type="AlphaFoldDB" id="A0A918TJ47"/>
<organism evidence="3 4">
    <name type="scientific">Neogemmobacter tilapiae</name>
    <dbReference type="NCBI Taxonomy" id="875041"/>
    <lineage>
        <taxon>Bacteria</taxon>
        <taxon>Pseudomonadati</taxon>
        <taxon>Pseudomonadota</taxon>
        <taxon>Alphaproteobacteria</taxon>
        <taxon>Rhodobacterales</taxon>
        <taxon>Paracoccaceae</taxon>
        <taxon>Neogemmobacter</taxon>
    </lineage>
</organism>
<evidence type="ECO:0000259" key="2">
    <source>
        <dbReference type="Pfam" id="PF03781"/>
    </source>
</evidence>
<dbReference type="PANTHER" id="PTHR23150:SF19">
    <property type="entry name" value="FORMYLGLYCINE-GENERATING ENZYME"/>
    <property type="match status" value="1"/>
</dbReference>
<evidence type="ECO:0000256" key="1">
    <source>
        <dbReference type="SAM" id="MobiDB-lite"/>
    </source>
</evidence>
<evidence type="ECO:0000313" key="3">
    <source>
        <dbReference type="EMBL" id="GHC49390.1"/>
    </source>
</evidence>
<proteinExistence type="predicted"/>
<name>A0A918TJ47_9RHOB</name>
<dbReference type="EMBL" id="BMYJ01000002">
    <property type="protein sequence ID" value="GHC49390.1"/>
    <property type="molecule type" value="Genomic_DNA"/>
</dbReference>
<keyword evidence="4" id="KW-1185">Reference proteome</keyword>
<dbReference type="Pfam" id="PF03781">
    <property type="entry name" value="FGE-sulfatase"/>
    <property type="match status" value="1"/>
</dbReference>
<dbReference type="InterPro" id="IPR051043">
    <property type="entry name" value="Sulfatase_Mod_Factor_Kinase"/>
</dbReference>
<dbReference type="SUPFAM" id="SSF56436">
    <property type="entry name" value="C-type lectin-like"/>
    <property type="match status" value="1"/>
</dbReference>
<dbReference type="InterPro" id="IPR005532">
    <property type="entry name" value="SUMF_dom"/>
</dbReference>
<gene>
    <name evidence="3" type="ORF">GCM10007315_09430</name>
</gene>
<dbReference type="InterPro" id="IPR016187">
    <property type="entry name" value="CTDL_fold"/>
</dbReference>
<dbReference type="PANTHER" id="PTHR23150">
    <property type="entry name" value="SULFATASE MODIFYING FACTOR 1, 2"/>
    <property type="match status" value="1"/>
</dbReference>
<protein>
    <recommendedName>
        <fullName evidence="2">Sulfatase-modifying factor enzyme-like domain-containing protein</fullName>
    </recommendedName>
</protein>
<accession>A0A918TJ47</accession>
<sequence>MYNTLHQPLEIVDLRKHQGVSAAALMLSLCPTPNVAEPLDVFRDCDVCPEMVELPLGEFTMGAPDDEFREIVHYTGLKLNIATKEDPYIPKNEGPQHKVVVDIPIAIGRNEVTFDEWMACVEDNGCNGYKPDPMVGMAGNPELIRQSIVDPRFKRIPSEIEIEKIIDSPEYLRTAGRYPVNGVSYLDAVEYVSWLNKKLDSYAYRLPTEAEWEYAARAGTNTRFPQGFEPTSDQENISGSETSNMLQTPRPDLRTLGHPVPVDELDADNPWGIRHMAGNLAEVTLSCYPEDTEYLPQWSTTEEWLEKSFSERCLRVLKGGSYANSMSRARPTSRWRVEEDTRLDRYGFRVVKVMK</sequence>
<dbReference type="Gene3D" id="3.90.1580.10">
    <property type="entry name" value="paralog of FGE (formylglycine-generating enzyme)"/>
    <property type="match status" value="1"/>
</dbReference>
<feature type="compositionally biased region" description="Polar residues" evidence="1">
    <location>
        <begin position="223"/>
        <end position="247"/>
    </location>
</feature>
<dbReference type="Proteomes" id="UP000638981">
    <property type="component" value="Unassembled WGS sequence"/>
</dbReference>
<evidence type="ECO:0000313" key="4">
    <source>
        <dbReference type="Proteomes" id="UP000638981"/>
    </source>
</evidence>
<dbReference type="GO" id="GO:0120147">
    <property type="term" value="F:formylglycine-generating oxidase activity"/>
    <property type="evidence" value="ECO:0007669"/>
    <property type="project" value="TreeGrafter"/>
</dbReference>
<reference evidence="3" key="2">
    <citation type="submission" date="2020-09" db="EMBL/GenBank/DDBJ databases">
        <authorList>
            <person name="Sun Q."/>
            <person name="Kim S."/>
        </authorList>
    </citation>
    <scope>NUCLEOTIDE SEQUENCE</scope>
    <source>
        <strain evidence="3">KCTC 23310</strain>
    </source>
</reference>
<reference evidence="3" key="1">
    <citation type="journal article" date="2014" name="Int. J. Syst. Evol. Microbiol.">
        <title>Complete genome sequence of Corynebacterium casei LMG S-19264T (=DSM 44701T), isolated from a smear-ripened cheese.</title>
        <authorList>
            <consortium name="US DOE Joint Genome Institute (JGI-PGF)"/>
            <person name="Walter F."/>
            <person name="Albersmeier A."/>
            <person name="Kalinowski J."/>
            <person name="Ruckert C."/>
        </authorList>
    </citation>
    <scope>NUCLEOTIDE SEQUENCE</scope>
    <source>
        <strain evidence="3">KCTC 23310</strain>
    </source>
</reference>
<comment type="caution">
    <text evidence="3">The sequence shown here is derived from an EMBL/GenBank/DDBJ whole genome shotgun (WGS) entry which is preliminary data.</text>
</comment>